<comment type="caution">
    <text evidence="1">The sequence shown here is derived from an EMBL/GenBank/DDBJ whole genome shotgun (WGS) entry which is preliminary data.</text>
</comment>
<keyword evidence="2" id="KW-1185">Reference proteome</keyword>
<dbReference type="EMBL" id="CM047909">
    <property type="protein sequence ID" value="KAJ0079074.1"/>
    <property type="molecule type" value="Genomic_DNA"/>
</dbReference>
<name>A0ACC0ZVQ0_9ROSI</name>
<reference evidence="2" key="1">
    <citation type="journal article" date="2023" name="G3 (Bethesda)">
        <title>Genome assembly and association tests identify interacting loci associated with vigor, precocity, and sex in interspecific pistachio rootstocks.</title>
        <authorList>
            <person name="Palmer W."/>
            <person name="Jacygrad E."/>
            <person name="Sagayaradj S."/>
            <person name="Cavanaugh K."/>
            <person name="Han R."/>
            <person name="Bertier L."/>
            <person name="Beede B."/>
            <person name="Kafkas S."/>
            <person name="Golino D."/>
            <person name="Preece J."/>
            <person name="Michelmore R."/>
        </authorList>
    </citation>
    <scope>NUCLEOTIDE SEQUENCE [LARGE SCALE GENOMIC DNA]</scope>
</reference>
<organism evidence="1 2">
    <name type="scientific">Pistacia atlantica</name>
    <dbReference type="NCBI Taxonomy" id="434234"/>
    <lineage>
        <taxon>Eukaryota</taxon>
        <taxon>Viridiplantae</taxon>
        <taxon>Streptophyta</taxon>
        <taxon>Embryophyta</taxon>
        <taxon>Tracheophyta</taxon>
        <taxon>Spermatophyta</taxon>
        <taxon>Magnoliopsida</taxon>
        <taxon>eudicotyledons</taxon>
        <taxon>Gunneridae</taxon>
        <taxon>Pentapetalae</taxon>
        <taxon>rosids</taxon>
        <taxon>malvids</taxon>
        <taxon>Sapindales</taxon>
        <taxon>Anacardiaceae</taxon>
        <taxon>Pistacia</taxon>
    </lineage>
</organism>
<gene>
    <name evidence="1" type="ORF">Patl1_23795</name>
</gene>
<protein>
    <submittedName>
        <fullName evidence="1">Uncharacterized protein</fullName>
    </submittedName>
</protein>
<evidence type="ECO:0000313" key="1">
    <source>
        <dbReference type="EMBL" id="KAJ0079074.1"/>
    </source>
</evidence>
<sequence>MDQSLALGMLNLGPVESRRPRKRNAFLAVEEGEHAARELAPTLAFRKRTKVDDAENPSPLAWEYGEPSALTIFEYVSPKQAMF</sequence>
<dbReference type="Proteomes" id="UP001164250">
    <property type="component" value="Chromosome 13"/>
</dbReference>
<evidence type="ECO:0000313" key="2">
    <source>
        <dbReference type="Proteomes" id="UP001164250"/>
    </source>
</evidence>
<proteinExistence type="predicted"/>
<accession>A0ACC0ZVQ0</accession>